<evidence type="ECO:0000313" key="3">
    <source>
        <dbReference type="Proteomes" id="UP000006671"/>
    </source>
</evidence>
<feature type="region of interest" description="Disordered" evidence="1">
    <location>
        <begin position="347"/>
        <end position="373"/>
    </location>
</feature>
<gene>
    <name evidence="2" type="ORF">NAEGRDRAFT_70385</name>
</gene>
<feature type="region of interest" description="Disordered" evidence="1">
    <location>
        <begin position="278"/>
        <end position="308"/>
    </location>
</feature>
<dbReference type="KEGG" id="ngr:NAEGRDRAFT_70385"/>
<dbReference type="OrthoDB" id="10613803at2759"/>
<name>D2VN64_NAEGR</name>
<dbReference type="Proteomes" id="UP000006671">
    <property type="component" value="Unassembled WGS sequence"/>
</dbReference>
<protein>
    <submittedName>
        <fullName evidence="2">Predicted protein</fullName>
    </submittedName>
</protein>
<dbReference type="AlphaFoldDB" id="D2VN64"/>
<dbReference type="VEuPathDB" id="AmoebaDB:NAEGRDRAFT_70385"/>
<dbReference type="InParanoid" id="D2VN64"/>
<evidence type="ECO:0000313" key="2">
    <source>
        <dbReference type="EMBL" id="EFC41596.1"/>
    </source>
</evidence>
<reference evidence="2 3" key="1">
    <citation type="journal article" date="2010" name="Cell">
        <title>The genome of Naegleria gruberi illuminates early eukaryotic versatility.</title>
        <authorList>
            <person name="Fritz-Laylin L.K."/>
            <person name="Prochnik S.E."/>
            <person name="Ginger M.L."/>
            <person name="Dacks J.B."/>
            <person name="Carpenter M.L."/>
            <person name="Field M.C."/>
            <person name="Kuo A."/>
            <person name="Paredez A."/>
            <person name="Chapman J."/>
            <person name="Pham J."/>
            <person name="Shu S."/>
            <person name="Neupane R."/>
            <person name="Cipriano M."/>
            <person name="Mancuso J."/>
            <person name="Tu H."/>
            <person name="Salamov A."/>
            <person name="Lindquist E."/>
            <person name="Shapiro H."/>
            <person name="Lucas S."/>
            <person name="Grigoriev I.V."/>
            <person name="Cande W.Z."/>
            <person name="Fulton C."/>
            <person name="Rokhsar D.S."/>
            <person name="Dawson S.C."/>
        </authorList>
    </citation>
    <scope>NUCLEOTIDE SEQUENCE [LARGE SCALE GENOMIC DNA]</scope>
    <source>
        <strain evidence="2 3">NEG-M</strain>
    </source>
</reference>
<proteinExistence type="predicted"/>
<feature type="region of interest" description="Disordered" evidence="1">
    <location>
        <begin position="15"/>
        <end position="39"/>
    </location>
</feature>
<dbReference type="EMBL" id="GG738884">
    <property type="protein sequence ID" value="EFC41596.1"/>
    <property type="molecule type" value="Genomic_DNA"/>
</dbReference>
<evidence type="ECO:0000256" key="1">
    <source>
        <dbReference type="SAM" id="MobiDB-lite"/>
    </source>
</evidence>
<dbReference type="RefSeq" id="XP_002674340.1">
    <property type="nucleotide sequence ID" value="XM_002674294.1"/>
</dbReference>
<sequence>MLFGGNKNGNGFCNNSLNINNQQQTNNGTSSFPSSSGSSGLHLSLNYNELTNMQYPQTYNGNNMFSSSPHATNSINIHKTCYDNNFIRSNNQHQENMISPLDFSNMFNVQNNNSSNMNNCNMRNGNQISNNFHMNQNSQQHVNFNVVPQNSMTGQYEPLVQSFSNPFQLGSANQRVSEPSLALEDTCISQFCSTEALNKRKQTLSDFQLQSNNSISNTIECSSSISPQPFIENSQNAMNLVENSFNTHLGTTNKMQSSFPHNNNCYLNNNSNDMHFGGEHCFDPSDDASSNEHVSSPKSGGKERVVASSVGKKVNGRYTKLRKQLRTFGGDFTDNYFVLDISTAGEKRPIKGGKKRKSSPTENESEEEILHNNRNHRSYTIHSSDYNNNIKIIPDMQNTSDECVIDMDSRRRSSIGPISQSSTNPVIMIDSVNNNSFNPPPSLIISNDSMSRPYSTPNNTISPRSSNSRDITPQEVEQTDNRSVQILLSLLMNSVNQQQATKEISINNESVPPQSNPQFNFNVNTRSQSLTPQNFANNEDFSFLNMLMRQNNNKQ</sequence>
<feature type="compositionally biased region" description="Polar residues" evidence="1">
    <location>
        <begin position="448"/>
        <end position="471"/>
    </location>
</feature>
<organism evidence="3">
    <name type="scientific">Naegleria gruberi</name>
    <name type="common">Amoeba</name>
    <dbReference type="NCBI Taxonomy" id="5762"/>
    <lineage>
        <taxon>Eukaryota</taxon>
        <taxon>Discoba</taxon>
        <taxon>Heterolobosea</taxon>
        <taxon>Tetramitia</taxon>
        <taxon>Eutetramitia</taxon>
        <taxon>Vahlkampfiidae</taxon>
        <taxon>Naegleria</taxon>
    </lineage>
</organism>
<dbReference type="GeneID" id="8851435"/>
<feature type="region of interest" description="Disordered" evidence="1">
    <location>
        <begin position="446"/>
        <end position="478"/>
    </location>
</feature>
<keyword evidence="3" id="KW-1185">Reference proteome</keyword>
<accession>D2VN64</accession>
<feature type="compositionally biased region" description="Polar residues" evidence="1">
    <location>
        <begin position="287"/>
        <end position="298"/>
    </location>
</feature>